<organism evidence="1 2">
    <name type="scientific">Gloeomargarita lithophora Alchichica-D10</name>
    <dbReference type="NCBI Taxonomy" id="1188229"/>
    <lineage>
        <taxon>Bacteria</taxon>
        <taxon>Bacillati</taxon>
        <taxon>Cyanobacteriota</taxon>
        <taxon>Cyanophyceae</taxon>
        <taxon>Gloeomargaritales</taxon>
        <taxon>Gloeomargaritaceae</taxon>
        <taxon>Gloeomargarita</taxon>
    </lineage>
</organism>
<reference evidence="1 2" key="1">
    <citation type="submission" date="2016-10" db="EMBL/GenBank/DDBJ databases">
        <title>Description of Gloeomargarita lithophora gen. nov., sp. nov., a thylakoid-bearing basal-branching cyanobacterium with intracellular carbonates, and proposal for Gloeomargaritales ord. nov.</title>
        <authorList>
            <person name="Moreira D."/>
            <person name="Tavera R."/>
            <person name="Benzerara K."/>
            <person name="Skouri-Panet F."/>
            <person name="Couradeau E."/>
            <person name="Gerard E."/>
            <person name="Loussert C."/>
            <person name="Novelo E."/>
            <person name="Zivanovic Y."/>
            <person name="Lopez-Garcia P."/>
        </authorList>
    </citation>
    <scope>NUCLEOTIDE SEQUENCE [LARGE SCALE GENOMIC DNA]</scope>
    <source>
        <strain evidence="1 2">D10</strain>
    </source>
</reference>
<gene>
    <name evidence="1" type="ORF">GlitD10_2112</name>
</gene>
<protein>
    <submittedName>
        <fullName evidence="1">Uncharacterized protein</fullName>
    </submittedName>
</protein>
<dbReference type="EMBL" id="CP017675">
    <property type="protein sequence ID" value="APB34441.1"/>
    <property type="molecule type" value="Genomic_DNA"/>
</dbReference>
<accession>A0A1J0AET2</accession>
<dbReference type="AlphaFoldDB" id="A0A1J0AET2"/>
<dbReference type="Proteomes" id="UP000180235">
    <property type="component" value="Chromosome"/>
</dbReference>
<dbReference type="RefSeq" id="WP_216634581.1">
    <property type="nucleotide sequence ID" value="NZ_CP017675.1"/>
</dbReference>
<sequence>MAVNRWNDEMLDQLADSVAALVQAFVQEHEENRQHRQETREWQRQMQEWKRENDLRFNILLEEVRASNHRISRLEDAQNSGSPQYLVISRVYTKSGTGFSPLGENKVYLSIQFQPQTQESQNS</sequence>
<dbReference type="KEGG" id="glt:GlitD10_2112"/>
<evidence type="ECO:0000313" key="2">
    <source>
        <dbReference type="Proteomes" id="UP000180235"/>
    </source>
</evidence>
<proteinExistence type="predicted"/>
<name>A0A1J0AET2_9CYAN</name>
<keyword evidence="2" id="KW-1185">Reference proteome</keyword>
<evidence type="ECO:0000313" key="1">
    <source>
        <dbReference type="EMBL" id="APB34441.1"/>
    </source>
</evidence>